<comment type="similarity">
    <text evidence="1">Belongs to the cytochrome P450 family.</text>
</comment>
<dbReference type="GO" id="GO:0005506">
    <property type="term" value="F:iron ion binding"/>
    <property type="evidence" value="ECO:0007669"/>
    <property type="project" value="InterPro"/>
</dbReference>
<dbReference type="SUPFAM" id="SSF48264">
    <property type="entry name" value="Cytochrome P450"/>
    <property type="match status" value="1"/>
</dbReference>
<dbReference type="PRINTS" id="PR00359">
    <property type="entry name" value="BP450"/>
</dbReference>
<name>A0A9J9UB20_ACIET</name>
<dbReference type="GO" id="GO:0004497">
    <property type="term" value="F:monooxygenase activity"/>
    <property type="evidence" value="ECO:0007669"/>
    <property type="project" value="InterPro"/>
</dbReference>
<dbReference type="AlphaFoldDB" id="A0A9J9UB20"/>
<protein>
    <submittedName>
        <fullName evidence="2">Cytochrome P450</fullName>
    </submittedName>
</protein>
<dbReference type="InterPro" id="IPR001128">
    <property type="entry name" value="Cyt_P450"/>
</dbReference>
<dbReference type="PANTHER" id="PTHR46696:SF6">
    <property type="entry name" value="P450, PUTATIVE (EUROFUNG)-RELATED"/>
    <property type="match status" value="1"/>
</dbReference>
<dbReference type="GO" id="GO:0020037">
    <property type="term" value="F:heme binding"/>
    <property type="evidence" value="ECO:0007669"/>
    <property type="project" value="InterPro"/>
</dbReference>
<dbReference type="CDD" id="cd11079">
    <property type="entry name" value="Cyp_unk"/>
    <property type="match status" value="1"/>
</dbReference>
<dbReference type="RefSeq" id="WP_015913936.1">
    <property type="nucleotide sequence ID" value="NC_011992.1"/>
</dbReference>
<dbReference type="InterPro" id="IPR036396">
    <property type="entry name" value="Cyt_P450_sf"/>
</dbReference>
<dbReference type="Gene3D" id="1.10.630.10">
    <property type="entry name" value="Cytochrome P450"/>
    <property type="match status" value="1"/>
</dbReference>
<dbReference type="GO" id="GO:0016705">
    <property type="term" value="F:oxidoreductase activity, acting on paired donors, with incorporation or reduction of molecular oxygen"/>
    <property type="evidence" value="ECO:0007669"/>
    <property type="project" value="InterPro"/>
</dbReference>
<keyword evidence="3" id="KW-1185">Reference proteome</keyword>
<dbReference type="KEGG" id="dia:Dtpsy_2579"/>
<evidence type="ECO:0000313" key="2">
    <source>
        <dbReference type="EMBL" id="ACM34014.1"/>
    </source>
</evidence>
<proteinExistence type="inferred from homology"/>
<dbReference type="EMBL" id="CP001392">
    <property type="protein sequence ID" value="ACM34014.1"/>
    <property type="molecule type" value="Genomic_DNA"/>
</dbReference>
<dbReference type="InterPro" id="IPR002397">
    <property type="entry name" value="Cyt_P450_B"/>
</dbReference>
<gene>
    <name evidence="2" type="ordered locus">Dtpsy_2579</name>
</gene>
<evidence type="ECO:0000313" key="3">
    <source>
        <dbReference type="Proteomes" id="UP000000450"/>
    </source>
</evidence>
<dbReference type="Proteomes" id="UP000000450">
    <property type="component" value="Chromosome"/>
</dbReference>
<accession>A0A9J9UB20</accession>
<organism evidence="2 3">
    <name type="scientific">Acidovorax ebreus (strain TPSY)</name>
    <name type="common">Diaphorobacter sp. (strain TPSY)</name>
    <dbReference type="NCBI Taxonomy" id="535289"/>
    <lineage>
        <taxon>Bacteria</taxon>
        <taxon>Pseudomonadati</taxon>
        <taxon>Pseudomonadota</taxon>
        <taxon>Betaproteobacteria</taxon>
        <taxon>Burkholderiales</taxon>
        <taxon>Comamonadaceae</taxon>
        <taxon>Diaphorobacter</taxon>
    </lineage>
</organism>
<dbReference type="PANTHER" id="PTHR46696">
    <property type="entry name" value="P450, PUTATIVE (EUROFUNG)-RELATED"/>
    <property type="match status" value="1"/>
</dbReference>
<evidence type="ECO:0000256" key="1">
    <source>
        <dbReference type="ARBA" id="ARBA00010617"/>
    </source>
</evidence>
<dbReference type="Pfam" id="PF00067">
    <property type="entry name" value="p450"/>
    <property type="match status" value="1"/>
</dbReference>
<reference evidence="2 3" key="1">
    <citation type="journal article" date="2010" name="J. Bacteriol.">
        <title>Completed genome sequence of the anaerobic iron-oxidizing bacterium Acidovorax ebreus strain TPSY.</title>
        <authorList>
            <person name="Byrne-Bailey K.G."/>
            <person name="Weber K.A."/>
            <person name="Chair A.H."/>
            <person name="Bose S."/>
            <person name="Knox T."/>
            <person name="Spanbauer T.L."/>
            <person name="Chertkov O."/>
            <person name="Coates J.D."/>
        </authorList>
    </citation>
    <scope>NUCLEOTIDE SEQUENCE [LARGE SCALE GENOMIC DNA]</scope>
    <source>
        <strain evidence="2 3">TPSY</strain>
    </source>
</reference>
<sequence>MTTTPPRWDPQAPEVLRDQRAAYDQLRERCPLAHSDAQHWSVLRHAEVMQVLQDHATFSSAVSAHPAVPNGYDQPLHTQYRRALDPFFAPERMAHFEPVCRALSAATVQEALALGGELEITHEFALPFAVRVQSAFLGWPTLLQDELLGWLRRSQAATRSGDRTQTSAVAQEFEDLVGRVRQARLEAPPTQDITSELMHTRVEGRLLDLRELASVLRNWTVGEVGTIAASIGILLHWLASHPDWQQRLRAQPGLLPAAIDEVLRIDGPLVANRRITTRDVTLGGCPVPMGERLSIHWIAANRDPRVFGDPDEFRMDRDPTLNLLYGAGIHVCPGAPLARLELRVLMEELLARTSAIALPAGHAPTRATAPDAGYAALRVRLHQTPA</sequence>